<dbReference type="Pfam" id="PF10263">
    <property type="entry name" value="SprT-like"/>
    <property type="match status" value="1"/>
</dbReference>
<evidence type="ECO:0000259" key="1">
    <source>
        <dbReference type="SMART" id="SM00731"/>
    </source>
</evidence>
<accession>A0A9J6RBR8</accession>
<dbReference type="RefSeq" id="WP_268779445.1">
    <property type="nucleotide sequence ID" value="NZ_JAPRAT010000008.1"/>
</dbReference>
<dbReference type="Proteomes" id="UP001084197">
    <property type="component" value="Unassembled WGS sequence"/>
</dbReference>
<dbReference type="SMART" id="SM00731">
    <property type="entry name" value="SprT"/>
    <property type="match status" value="1"/>
</dbReference>
<dbReference type="InterPro" id="IPR035240">
    <property type="entry name" value="SprT_Zn_ribbon"/>
</dbReference>
<comment type="caution">
    <text evidence="2">The sequence shown here is derived from an EMBL/GenBank/DDBJ whole genome shotgun (WGS) entry which is preliminary data.</text>
</comment>
<dbReference type="InterPro" id="IPR006640">
    <property type="entry name" value="SprT-like_domain"/>
</dbReference>
<protein>
    <submittedName>
        <fullName evidence="2">SprT family protein</fullName>
    </submittedName>
</protein>
<dbReference type="AlphaFoldDB" id="A0A9J6RBR8"/>
<sequence>MNQTDLEQVVNELSTTFFGKPYDDKVVFNNRLRTTGGRYIPSRRTIEINPKYLAEVGFEEMCGIIKHELCHYHLHIEGKGYKHADASFKALLKETGSPRHCQPLPSEARKKYYTYICKVCGHNYSRKRQIDLQKYRCGKCSGRLVKGNSGDG</sequence>
<reference evidence="2" key="1">
    <citation type="submission" date="2022-11" db="EMBL/GenBank/DDBJ databases">
        <title>WGS of Natronobacillus azotifigens 24KS-1, an anaerobic diazotrophic haloalkaliphile from soda-rich habitats.</title>
        <authorList>
            <person name="Sorokin D.Y."/>
            <person name="Merkel A.Y."/>
        </authorList>
    </citation>
    <scope>NUCLEOTIDE SEQUENCE</scope>
    <source>
        <strain evidence="2">24KS-1</strain>
    </source>
</reference>
<dbReference type="GO" id="GO:0006950">
    <property type="term" value="P:response to stress"/>
    <property type="evidence" value="ECO:0007669"/>
    <property type="project" value="UniProtKB-ARBA"/>
</dbReference>
<evidence type="ECO:0000313" key="2">
    <source>
        <dbReference type="EMBL" id="MCZ0702673.1"/>
    </source>
</evidence>
<name>A0A9J6RBR8_9BACI</name>
<proteinExistence type="predicted"/>
<dbReference type="Pfam" id="PF17283">
    <property type="entry name" value="Zn_ribbon_SprT"/>
    <property type="match status" value="1"/>
</dbReference>
<keyword evidence="3" id="KW-1185">Reference proteome</keyword>
<feature type="domain" description="SprT-like" evidence="1">
    <location>
        <begin position="4"/>
        <end position="147"/>
    </location>
</feature>
<organism evidence="2 3">
    <name type="scientific">Natronobacillus azotifigens</name>
    <dbReference type="NCBI Taxonomy" id="472978"/>
    <lineage>
        <taxon>Bacteria</taxon>
        <taxon>Bacillati</taxon>
        <taxon>Bacillota</taxon>
        <taxon>Bacilli</taxon>
        <taxon>Bacillales</taxon>
        <taxon>Bacillaceae</taxon>
        <taxon>Natronobacillus</taxon>
    </lineage>
</organism>
<dbReference type="EMBL" id="JAPRAT010000008">
    <property type="protein sequence ID" value="MCZ0702673.1"/>
    <property type="molecule type" value="Genomic_DNA"/>
</dbReference>
<evidence type="ECO:0000313" key="3">
    <source>
        <dbReference type="Proteomes" id="UP001084197"/>
    </source>
</evidence>
<gene>
    <name evidence="2" type="ORF">OWO01_05580</name>
</gene>
<dbReference type="NCBIfam" id="NF003339">
    <property type="entry name" value="PRK04351.1"/>
    <property type="match status" value="1"/>
</dbReference>